<proteinExistence type="predicted"/>
<gene>
    <name evidence="1" type="ORF">TresaDRAFT_2493</name>
</gene>
<dbReference type="Gene3D" id="3.40.50.300">
    <property type="entry name" value="P-loop containing nucleotide triphosphate hydrolases"/>
    <property type="match status" value="1"/>
</dbReference>
<dbReference type="InterPro" id="IPR027417">
    <property type="entry name" value="P-loop_NTPase"/>
</dbReference>
<dbReference type="Pfam" id="PF13189">
    <property type="entry name" value="Cytidylate_kin2"/>
    <property type="match status" value="1"/>
</dbReference>
<dbReference type="Proteomes" id="UP000003571">
    <property type="component" value="Unassembled WGS sequence"/>
</dbReference>
<dbReference type="EMBL" id="AGRW01000025">
    <property type="protein sequence ID" value="EIC03039.1"/>
    <property type="molecule type" value="Genomic_DNA"/>
</dbReference>
<organism evidence="1 2">
    <name type="scientific">Treponema saccharophilum DSM 2985</name>
    <dbReference type="NCBI Taxonomy" id="907348"/>
    <lineage>
        <taxon>Bacteria</taxon>
        <taxon>Pseudomonadati</taxon>
        <taxon>Spirochaetota</taxon>
        <taxon>Spirochaetia</taxon>
        <taxon>Spirochaetales</taxon>
        <taxon>Treponemataceae</taxon>
        <taxon>Treponema</taxon>
    </lineage>
</organism>
<dbReference type="PATRIC" id="fig|907348.3.peg.179"/>
<comment type="caution">
    <text evidence="1">The sequence shown here is derived from an EMBL/GenBank/DDBJ whole genome shotgun (WGS) entry which is preliminary data.</text>
</comment>
<evidence type="ECO:0008006" key="3">
    <source>
        <dbReference type="Google" id="ProtNLM"/>
    </source>
</evidence>
<reference evidence="1 2" key="1">
    <citation type="submission" date="2011-09" db="EMBL/GenBank/DDBJ databases">
        <title>The draft genome of Treponema saccharophilum DSM 2985.</title>
        <authorList>
            <consortium name="US DOE Joint Genome Institute (JGI-PGF)"/>
            <person name="Lucas S."/>
            <person name="Copeland A."/>
            <person name="Lapidus A."/>
            <person name="Glavina del Rio T."/>
            <person name="Dalin E."/>
            <person name="Tice H."/>
            <person name="Bruce D."/>
            <person name="Goodwin L."/>
            <person name="Pitluck S."/>
            <person name="Peters L."/>
            <person name="Kyrpides N."/>
            <person name="Mavromatis K."/>
            <person name="Ivanova N."/>
            <person name="Markowitz V."/>
            <person name="Cheng J.-F."/>
            <person name="Hugenholtz P."/>
            <person name="Woyke T."/>
            <person name="Wu D."/>
            <person name="Gronow S."/>
            <person name="Wellnitz S."/>
            <person name="Brambilla E."/>
            <person name="Klenk H.-P."/>
            <person name="Eisen J.A."/>
        </authorList>
    </citation>
    <scope>NUCLEOTIDE SEQUENCE [LARGE SCALE GENOMIC DNA]</scope>
    <source>
        <strain evidence="1 2">DSM 2985</strain>
    </source>
</reference>
<protein>
    <recommendedName>
        <fullName evidence="3">Transport-associated protein</fullName>
    </recommendedName>
</protein>
<name>H7EHB9_9SPIR</name>
<dbReference type="RefSeq" id="WP_002701959.1">
    <property type="nucleotide sequence ID" value="NZ_AGRW01000025.1"/>
</dbReference>
<dbReference type="OrthoDB" id="7929987at2"/>
<sequence>MAIVTVSRQFGSAGDDICVRLSEKFGFRLVGKKILRERMRSLGCPESVIAKYDGLKPGFFASLSRDKDEYLYYLRTAILSESEDGDCVIAGRGAFLVLKDIESCVSFRIIEERKLRAARIMRSSPEMDEKIALKVLRGADRHQYGFHRSFFNFRIHDNFLYDMIINSGNCGVDAAASAIASYAREKITPEVEKAGQERLNMLLLGQKIANMLVFTYDVKIDDFRVTVEGQTVVLNGVASSYAEVEKAWKIISLELPEFSFKSNVRIVQDYMKGR</sequence>
<keyword evidence="2" id="KW-1185">Reference proteome</keyword>
<dbReference type="STRING" id="907348.TresaDRAFT_2493"/>
<evidence type="ECO:0000313" key="2">
    <source>
        <dbReference type="Proteomes" id="UP000003571"/>
    </source>
</evidence>
<accession>H7EHB9</accession>
<evidence type="ECO:0000313" key="1">
    <source>
        <dbReference type="EMBL" id="EIC03039.1"/>
    </source>
</evidence>
<dbReference type="eggNOG" id="COG1102">
    <property type="taxonomic scope" value="Bacteria"/>
</dbReference>
<dbReference type="AlphaFoldDB" id="H7EHB9"/>